<sequence length="136" mass="15452">MLQSLCRGLRIVLRTSKGYLARPALSVTHKFTFPAFLSHLKLFHLQMRLGIAAIAVFSAVVISPTEGSIFRRRRGTWKDKRSLAGEIATGEVEEKKKDEKSKASYDPAKEQEKRDNQVKLKKFVTDKLTWEATDSD</sequence>
<proteinExistence type="predicted"/>
<gene>
    <name evidence="3" type="ORF">FOZ63_004806</name>
</gene>
<accession>A0A7J6PTC7</accession>
<dbReference type="AlphaFoldDB" id="A0A7J6PTC7"/>
<keyword evidence="4" id="KW-1185">Reference proteome</keyword>
<comment type="caution">
    <text evidence="3">The sequence shown here is derived from an EMBL/GenBank/DDBJ whole genome shotgun (WGS) entry which is preliminary data.</text>
</comment>
<name>A0A7J6PTC7_PEROL</name>
<dbReference type="EMBL" id="JABANO010038255">
    <property type="protein sequence ID" value="KAF4698851.1"/>
    <property type="molecule type" value="Genomic_DNA"/>
</dbReference>
<feature type="region of interest" description="Disordered" evidence="1">
    <location>
        <begin position="88"/>
        <end position="116"/>
    </location>
</feature>
<evidence type="ECO:0000313" key="4">
    <source>
        <dbReference type="Proteomes" id="UP000553632"/>
    </source>
</evidence>
<feature type="transmembrane region" description="Helical" evidence="2">
    <location>
        <begin position="45"/>
        <end position="64"/>
    </location>
</feature>
<evidence type="ECO:0000256" key="2">
    <source>
        <dbReference type="SAM" id="Phobius"/>
    </source>
</evidence>
<keyword evidence="2" id="KW-0472">Membrane</keyword>
<evidence type="ECO:0000256" key="1">
    <source>
        <dbReference type="SAM" id="MobiDB-lite"/>
    </source>
</evidence>
<organism evidence="3 4">
    <name type="scientific">Perkinsus olseni</name>
    <name type="common">Perkinsus atlanticus</name>
    <dbReference type="NCBI Taxonomy" id="32597"/>
    <lineage>
        <taxon>Eukaryota</taxon>
        <taxon>Sar</taxon>
        <taxon>Alveolata</taxon>
        <taxon>Perkinsozoa</taxon>
        <taxon>Perkinsea</taxon>
        <taxon>Perkinsida</taxon>
        <taxon>Perkinsidae</taxon>
        <taxon>Perkinsus</taxon>
    </lineage>
</organism>
<feature type="compositionally biased region" description="Basic and acidic residues" evidence="1">
    <location>
        <begin position="92"/>
        <end position="116"/>
    </location>
</feature>
<protein>
    <submittedName>
        <fullName evidence="3">Uncharacterized protein</fullName>
    </submittedName>
</protein>
<keyword evidence="2" id="KW-0812">Transmembrane</keyword>
<evidence type="ECO:0000313" key="3">
    <source>
        <dbReference type="EMBL" id="KAF4698851.1"/>
    </source>
</evidence>
<reference evidence="3 4" key="1">
    <citation type="submission" date="2020-04" db="EMBL/GenBank/DDBJ databases">
        <title>Perkinsus olseni comparative genomics.</title>
        <authorList>
            <person name="Bogema D.R."/>
        </authorList>
    </citation>
    <scope>NUCLEOTIDE SEQUENCE [LARGE SCALE GENOMIC DNA]</scope>
    <source>
        <strain evidence="3 4">ATCC PRA-207</strain>
    </source>
</reference>
<keyword evidence="2" id="KW-1133">Transmembrane helix</keyword>
<dbReference type="Proteomes" id="UP000553632">
    <property type="component" value="Unassembled WGS sequence"/>
</dbReference>